<name>A0AA35V1P6_LACSI</name>
<accession>A0AA35V1P6</accession>
<reference evidence="1" key="1">
    <citation type="submission" date="2023-04" db="EMBL/GenBank/DDBJ databases">
        <authorList>
            <person name="Vijverberg K."/>
            <person name="Xiong W."/>
            <person name="Schranz E."/>
        </authorList>
    </citation>
    <scope>NUCLEOTIDE SEQUENCE</scope>
</reference>
<keyword evidence="2" id="KW-1185">Reference proteome</keyword>
<evidence type="ECO:0000313" key="2">
    <source>
        <dbReference type="Proteomes" id="UP001177003"/>
    </source>
</evidence>
<gene>
    <name evidence="1" type="ORF">LSALG_LOCUS9583</name>
</gene>
<dbReference type="Proteomes" id="UP001177003">
    <property type="component" value="Chromosome 1"/>
</dbReference>
<organism evidence="1 2">
    <name type="scientific">Lactuca saligna</name>
    <name type="common">Willowleaf lettuce</name>
    <dbReference type="NCBI Taxonomy" id="75948"/>
    <lineage>
        <taxon>Eukaryota</taxon>
        <taxon>Viridiplantae</taxon>
        <taxon>Streptophyta</taxon>
        <taxon>Embryophyta</taxon>
        <taxon>Tracheophyta</taxon>
        <taxon>Spermatophyta</taxon>
        <taxon>Magnoliopsida</taxon>
        <taxon>eudicotyledons</taxon>
        <taxon>Gunneridae</taxon>
        <taxon>Pentapetalae</taxon>
        <taxon>asterids</taxon>
        <taxon>campanulids</taxon>
        <taxon>Asterales</taxon>
        <taxon>Asteraceae</taxon>
        <taxon>Cichorioideae</taxon>
        <taxon>Cichorieae</taxon>
        <taxon>Lactucinae</taxon>
        <taxon>Lactuca</taxon>
    </lineage>
</organism>
<dbReference type="AlphaFoldDB" id="A0AA35V1P6"/>
<proteinExistence type="predicted"/>
<evidence type="ECO:0000313" key="1">
    <source>
        <dbReference type="EMBL" id="CAI9269201.1"/>
    </source>
</evidence>
<dbReference type="EMBL" id="OX465077">
    <property type="protein sequence ID" value="CAI9269201.1"/>
    <property type="molecule type" value="Genomic_DNA"/>
</dbReference>
<sequence length="122" mass="13435">MFNQPSSSTLPPPKHDSTSIKLAKVSIDKDLLIGILDVRVYELENENSQKSKQISDLQPNIGGLTTLYFDLKEILIGNFGDEFKTSGSNDGKALETSERVVVNLAPDYNLDQFMSSSLVIAE</sequence>
<protein>
    <submittedName>
        <fullName evidence="1">Uncharacterized protein</fullName>
    </submittedName>
</protein>